<accession>A0ABD2NS84</accession>
<feature type="region of interest" description="Disordered" evidence="1">
    <location>
        <begin position="38"/>
        <end position="160"/>
    </location>
</feature>
<evidence type="ECO:0000256" key="1">
    <source>
        <dbReference type="SAM" id="MobiDB-lite"/>
    </source>
</evidence>
<gene>
    <name evidence="2" type="ORF">HHI36_004254</name>
</gene>
<comment type="caution">
    <text evidence="2">The sequence shown here is derived from an EMBL/GenBank/DDBJ whole genome shotgun (WGS) entry which is preliminary data.</text>
</comment>
<dbReference type="EMBL" id="JABFTP020000144">
    <property type="protein sequence ID" value="KAL3281030.1"/>
    <property type="molecule type" value="Genomic_DNA"/>
</dbReference>
<sequence length="208" mass="23064">EEFSIFNDGDEEQDLLNVQRNDENADLEDTSCVLTSIENQSEPTEILPNSGITNDNPSDEYQGLASSKTASTASVYDNPKTRTGAASIITASPYKKSLEESLNKKQEKENKKGQKKQSVKKQQTKKKNPIKKKKAEEVSSSSEDDDMPELADSSGDEYDAECPYCSGNFSQDTRGEKWAKCDSCFKWAHEDCGDVASNRFLCSLCLDV</sequence>
<feature type="compositionally biased region" description="Basic and acidic residues" evidence="1">
    <location>
        <begin position="96"/>
        <end position="112"/>
    </location>
</feature>
<feature type="non-terminal residue" evidence="2">
    <location>
        <position position="1"/>
    </location>
</feature>
<evidence type="ECO:0000313" key="3">
    <source>
        <dbReference type="Proteomes" id="UP001516400"/>
    </source>
</evidence>
<dbReference type="SUPFAM" id="SSF57903">
    <property type="entry name" value="FYVE/PHD zinc finger"/>
    <property type="match status" value="1"/>
</dbReference>
<organism evidence="2 3">
    <name type="scientific">Cryptolaemus montrouzieri</name>
    <dbReference type="NCBI Taxonomy" id="559131"/>
    <lineage>
        <taxon>Eukaryota</taxon>
        <taxon>Metazoa</taxon>
        <taxon>Ecdysozoa</taxon>
        <taxon>Arthropoda</taxon>
        <taxon>Hexapoda</taxon>
        <taxon>Insecta</taxon>
        <taxon>Pterygota</taxon>
        <taxon>Neoptera</taxon>
        <taxon>Endopterygota</taxon>
        <taxon>Coleoptera</taxon>
        <taxon>Polyphaga</taxon>
        <taxon>Cucujiformia</taxon>
        <taxon>Coccinelloidea</taxon>
        <taxon>Coccinellidae</taxon>
        <taxon>Scymninae</taxon>
        <taxon>Scymnini</taxon>
        <taxon>Cryptolaemus</taxon>
    </lineage>
</organism>
<protein>
    <recommendedName>
        <fullName evidence="4">Zinc finger PHD-type domain-containing protein</fullName>
    </recommendedName>
</protein>
<feature type="compositionally biased region" description="Basic residues" evidence="1">
    <location>
        <begin position="113"/>
        <end position="133"/>
    </location>
</feature>
<dbReference type="AlphaFoldDB" id="A0ABD2NS84"/>
<dbReference type="InterPro" id="IPR011011">
    <property type="entry name" value="Znf_FYVE_PHD"/>
</dbReference>
<reference evidence="2 3" key="1">
    <citation type="journal article" date="2021" name="BMC Biol.">
        <title>Horizontally acquired antibacterial genes associated with adaptive radiation of ladybird beetles.</title>
        <authorList>
            <person name="Li H.S."/>
            <person name="Tang X.F."/>
            <person name="Huang Y.H."/>
            <person name="Xu Z.Y."/>
            <person name="Chen M.L."/>
            <person name="Du X.Y."/>
            <person name="Qiu B.Y."/>
            <person name="Chen P.T."/>
            <person name="Zhang W."/>
            <person name="Slipinski A."/>
            <person name="Escalona H.E."/>
            <person name="Waterhouse R.M."/>
            <person name="Zwick A."/>
            <person name="Pang H."/>
        </authorList>
    </citation>
    <scope>NUCLEOTIDE SEQUENCE [LARGE SCALE GENOMIC DNA]</scope>
    <source>
        <strain evidence="2">SYSU2018</strain>
    </source>
</reference>
<name>A0ABD2NS84_9CUCU</name>
<proteinExistence type="predicted"/>
<feature type="compositionally biased region" description="Polar residues" evidence="1">
    <location>
        <begin position="64"/>
        <end position="75"/>
    </location>
</feature>
<evidence type="ECO:0008006" key="4">
    <source>
        <dbReference type="Google" id="ProtNLM"/>
    </source>
</evidence>
<keyword evidence="3" id="KW-1185">Reference proteome</keyword>
<dbReference type="Proteomes" id="UP001516400">
    <property type="component" value="Unassembled WGS sequence"/>
</dbReference>
<feature type="compositionally biased region" description="Acidic residues" evidence="1">
    <location>
        <begin position="142"/>
        <end position="160"/>
    </location>
</feature>
<evidence type="ECO:0000313" key="2">
    <source>
        <dbReference type="EMBL" id="KAL3281030.1"/>
    </source>
</evidence>